<dbReference type="NCBIfam" id="TIGR04057">
    <property type="entry name" value="SusC_RagA_signa"/>
    <property type="match status" value="1"/>
</dbReference>
<dbReference type="Gene3D" id="2.40.170.20">
    <property type="entry name" value="TonB-dependent receptor, beta-barrel domain"/>
    <property type="match status" value="1"/>
</dbReference>
<gene>
    <name evidence="9" type="ORF">JL193_14770</name>
</gene>
<dbReference type="NCBIfam" id="TIGR04056">
    <property type="entry name" value="OMP_RagA_SusC"/>
    <property type="match status" value="1"/>
</dbReference>
<evidence type="ECO:0000256" key="3">
    <source>
        <dbReference type="ARBA" id="ARBA00022452"/>
    </source>
</evidence>
<evidence type="ECO:0000313" key="9">
    <source>
        <dbReference type="EMBL" id="QTD37345.1"/>
    </source>
</evidence>
<keyword evidence="6 7" id="KW-0998">Cell outer membrane</keyword>
<evidence type="ECO:0000256" key="5">
    <source>
        <dbReference type="ARBA" id="ARBA00023136"/>
    </source>
</evidence>
<dbReference type="InterPro" id="IPR036942">
    <property type="entry name" value="Beta-barrel_TonB_sf"/>
</dbReference>
<dbReference type="Proteomes" id="UP000663935">
    <property type="component" value="Chromosome"/>
</dbReference>
<proteinExistence type="inferred from homology"/>
<dbReference type="Pfam" id="PF07715">
    <property type="entry name" value="Plug"/>
    <property type="match status" value="1"/>
</dbReference>
<dbReference type="InterPro" id="IPR039426">
    <property type="entry name" value="TonB-dep_rcpt-like"/>
</dbReference>
<name>A0ABX7SSW1_9FLAO</name>
<evidence type="ECO:0000256" key="6">
    <source>
        <dbReference type="ARBA" id="ARBA00023237"/>
    </source>
</evidence>
<evidence type="ECO:0000256" key="2">
    <source>
        <dbReference type="ARBA" id="ARBA00022448"/>
    </source>
</evidence>
<evidence type="ECO:0000256" key="1">
    <source>
        <dbReference type="ARBA" id="ARBA00004571"/>
    </source>
</evidence>
<keyword evidence="4 7" id="KW-0812">Transmembrane</keyword>
<keyword evidence="2 7" id="KW-0813">Transport</keyword>
<dbReference type="InterPro" id="IPR012910">
    <property type="entry name" value="Plug_dom"/>
</dbReference>
<protein>
    <submittedName>
        <fullName evidence="9">SusC/RagA family TonB-linked outer membrane protein</fullName>
    </submittedName>
</protein>
<evidence type="ECO:0000256" key="7">
    <source>
        <dbReference type="PROSITE-ProRule" id="PRU01360"/>
    </source>
</evidence>
<dbReference type="EMBL" id="CP071795">
    <property type="protein sequence ID" value="QTD37345.1"/>
    <property type="molecule type" value="Genomic_DNA"/>
</dbReference>
<dbReference type="InterPro" id="IPR023997">
    <property type="entry name" value="TonB-dep_OMP_SusC/RagA_CS"/>
</dbReference>
<keyword evidence="10" id="KW-1185">Reference proteome</keyword>
<dbReference type="PROSITE" id="PS52016">
    <property type="entry name" value="TONB_DEPENDENT_REC_3"/>
    <property type="match status" value="1"/>
</dbReference>
<dbReference type="Gene3D" id="2.60.40.1120">
    <property type="entry name" value="Carboxypeptidase-like, regulatory domain"/>
    <property type="match status" value="1"/>
</dbReference>
<organism evidence="9 10">
    <name type="scientific">Polaribacter batillariae</name>
    <dbReference type="NCBI Taxonomy" id="2808900"/>
    <lineage>
        <taxon>Bacteria</taxon>
        <taxon>Pseudomonadati</taxon>
        <taxon>Bacteroidota</taxon>
        <taxon>Flavobacteriia</taxon>
        <taxon>Flavobacteriales</taxon>
        <taxon>Flavobacteriaceae</taxon>
    </lineage>
</organism>
<evidence type="ECO:0000313" key="10">
    <source>
        <dbReference type="Proteomes" id="UP000663935"/>
    </source>
</evidence>
<keyword evidence="5 7" id="KW-0472">Membrane</keyword>
<feature type="domain" description="TonB-dependent receptor plug" evidence="8">
    <location>
        <begin position="115"/>
        <end position="241"/>
    </location>
</feature>
<dbReference type="InterPro" id="IPR008969">
    <property type="entry name" value="CarboxyPept-like_regulatory"/>
</dbReference>
<comment type="similarity">
    <text evidence="7">Belongs to the TonB-dependent receptor family.</text>
</comment>
<evidence type="ECO:0000256" key="4">
    <source>
        <dbReference type="ARBA" id="ARBA00022692"/>
    </source>
</evidence>
<dbReference type="Pfam" id="PF13715">
    <property type="entry name" value="CarbopepD_reg_2"/>
    <property type="match status" value="1"/>
</dbReference>
<keyword evidence="3 7" id="KW-1134">Transmembrane beta strand</keyword>
<reference evidence="9 10" key="1">
    <citation type="submission" date="2021-03" db="EMBL/GenBank/DDBJ databases">
        <title>Complete genome of Polaribacter_sp.G4M1.</title>
        <authorList>
            <person name="Jeong S.W."/>
            <person name="Bae J.W."/>
        </authorList>
    </citation>
    <scope>NUCLEOTIDE SEQUENCE [LARGE SCALE GENOMIC DNA]</scope>
    <source>
        <strain evidence="9 10">G4M1</strain>
    </source>
</reference>
<dbReference type="SUPFAM" id="SSF49464">
    <property type="entry name" value="Carboxypeptidase regulatory domain-like"/>
    <property type="match status" value="1"/>
</dbReference>
<evidence type="ECO:0000259" key="8">
    <source>
        <dbReference type="Pfam" id="PF07715"/>
    </source>
</evidence>
<dbReference type="SUPFAM" id="SSF56935">
    <property type="entry name" value="Porins"/>
    <property type="match status" value="1"/>
</dbReference>
<sequence>MKQHFFKKLLFVLLFTTYTVSGQTKTITGKILDETGEPLLSASILIKGTNRGTFSDFDGNFKINAKATDVLVVTYVGYNKKEVPISGKESLTIRLKPSAEALDEIVLIGYQKVRKKDVTGAVTSISAKQLEDIPVVTVSSLIATQGTGIQNVTMSGAPGARQSLVIRGNTSISGQLDPYTAFSNPLYVIDGVQTSLEDLAGYNASNVDFLASLNPNDIESIDILKDASAAAIYGSRGANGVIIITTKGGKALDKPEFSFSAVTGVSPKPNLVPMLLGAAERNAKWNMIDRWWLTSEVQSAQVPMVLSDSLNPAFNNNVNYQKMFYRPSTTQQYNISVRGGGEKSNYRFSLGYLNSEGVLKGTGFKRYNLSASTNFKVGSKFRNQFRILASITENETGRGNPYGGSFSLNSSLPVSPTNLNSSLFYFSDERRRALTGELTDRLNTDKEYRSTFSNIATLDLFDGLSLNSQLTYVYSSNKKNFYEPSTIRTNKDGFASYSLYNRQNLSSDLYLSYLKNFEETHEVSAILGNKIDYNQYEDLAIRAVGFGSDAIKVINNRYSLDQVAGFSDIRANALLSYFARASYKYKNRYIFSGNFSIDGSSRFGSDVRWAKFPSASLAWIFSEEPILKPILSDFVDFAKLKVTWGINGKQFRQNYLRFGAYNLGYGGAAYWTNQMNVSSYGGVTGVVPTYNRIGNKKLSWENSEQWNIGLELDMFNRRLNFNFDAYHKQTDQLLFDVLLPSYSGYNVAKSNIAGVLNYGWEAFLTYHVFPRTNDLRLSFDIGLSKNENFVTDLPNGNRDYIGDAGNYGYVVGRPLNLYKFFTNDYILDDLSQLPVNPYTGEPLAGKSAWATIQPGFPIWKDLNGDYILNETHDYQLSREFSPIPDIQGSFNINLKYKAWYFQMYSQFSFGADIFNSTLNSYMNNYDRGGDTWAEKGLADLSSHTFWNQPGDGAAGVRFPAMYPSVGSLRPFYRFRSNQSLWIESGDYWKITNASIGHTFSNETWMKDLGLNRLRIYGSVLNPYMWQRSKAVVDASLVDAKGYTLGNGYPQARTFSIGIDVKF</sequence>
<dbReference type="RefSeq" id="WP_207971516.1">
    <property type="nucleotide sequence ID" value="NZ_CP071795.1"/>
</dbReference>
<comment type="subcellular location">
    <subcellularLocation>
        <location evidence="1 7">Cell outer membrane</location>
        <topology evidence="1 7">Multi-pass membrane protein</topology>
    </subcellularLocation>
</comment>
<dbReference type="Gene3D" id="2.170.130.10">
    <property type="entry name" value="TonB-dependent receptor, plug domain"/>
    <property type="match status" value="1"/>
</dbReference>
<accession>A0ABX7SSW1</accession>
<dbReference type="InterPro" id="IPR037066">
    <property type="entry name" value="Plug_dom_sf"/>
</dbReference>
<dbReference type="InterPro" id="IPR023996">
    <property type="entry name" value="TonB-dep_OMP_SusC/RagA"/>
</dbReference>